<dbReference type="PANTHER" id="PTHR34294:SF1">
    <property type="entry name" value="TRANSCRIPTIONAL REGULATOR LSRR"/>
    <property type="match status" value="1"/>
</dbReference>
<dbReference type="InterPro" id="IPR037171">
    <property type="entry name" value="NagB/RpiA_transferase-like"/>
</dbReference>
<dbReference type="KEGG" id="wjo:FOL01_1646"/>
<name>A0A1L6RD93_9LACO</name>
<evidence type="ECO:0000256" key="1">
    <source>
        <dbReference type="ARBA" id="ARBA00010466"/>
    </source>
</evidence>
<dbReference type="GO" id="GO:0003677">
    <property type="term" value="F:DNA binding"/>
    <property type="evidence" value="ECO:0007669"/>
    <property type="project" value="UniProtKB-KW"/>
</dbReference>
<dbReference type="GO" id="GO:0030246">
    <property type="term" value="F:carbohydrate binding"/>
    <property type="evidence" value="ECO:0007669"/>
    <property type="project" value="InterPro"/>
</dbReference>
<dbReference type="Pfam" id="PF04198">
    <property type="entry name" value="Sugar-bind"/>
    <property type="match status" value="1"/>
</dbReference>
<dbReference type="EMBL" id="CP014332">
    <property type="protein sequence ID" value="APS42505.1"/>
    <property type="molecule type" value="Genomic_DNA"/>
</dbReference>
<dbReference type="InterPro" id="IPR051054">
    <property type="entry name" value="SorC_transcr_regulators"/>
</dbReference>
<evidence type="ECO:0000259" key="5">
    <source>
        <dbReference type="Pfam" id="PF04198"/>
    </source>
</evidence>
<evidence type="ECO:0000256" key="4">
    <source>
        <dbReference type="ARBA" id="ARBA00023163"/>
    </source>
</evidence>
<evidence type="ECO:0000313" key="7">
    <source>
        <dbReference type="Proteomes" id="UP000185473"/>
    </source>
</evidence>
<organism evidence="6 7">
    <name type="scientific">Weissella jogaejeotgali</name>
    <dbReference type="NCBI Taxonomy" id="1631871"/>
    <lineage>
        <taxon>Bacteria</taxon>
        <taxon>Bacillati</taxon>
        <taxon>Bacillota</taxon>
        <taxon>Bacilli</taxon>
        <taxon>Lactobacillales</taxon>
        <taxon>Lactobacillaceae</taxon>
        <taxon>Weissella</taxon>
    </lineage>
</organism>
<dbReference type="PANTHER" id="PTHR34294">
    <property type="entry name" value="TRANSCRIPTIONAL REGULATOR-RELATED"/>
    <property type="match status" value="1"/>
</dbReference>
<keyword evidence="2" id="KW-0805">Transcription regulation</keyword>
<dbReference type="Pfam" id="PF13412">
    <property type="entry name" value="HTH_24"/>
    <property type="match status" value="1"/>
</dbReference>
<dbReference type="SUPFAM" id="SSF88659">
    <property type="entry name" value="Sigma3 and sigma4 domains of RNA polymerase sigma factors"/>
    <property type="match status" value="1"/>
</dbReference>
<keyword evidence="3" id="KW-0238">DNA-binding</keyword>
<feature type="domain" description="Sugar-binding" evidence="5">
    <location>
        <begin position="65"/>
        <end position="314"/>
    </location>
</feature>
<reference evidence="6 7" key="1">
    <citation type="submission" date="2016-02" db="EMBL/GenBank/DDBJ databases">
        <title>Complete Genome Sequence of Weissella jogaejeotgali FOL01.</title>
        <authorList>
            <person name="Lee J.-H."/>
            <person name="Ku H.-J."/>
        </authorList>
    </citation>
    <scope>NUCLEOTIDE SEQUENCE [LARGE SCALE GENOMIC DNA]</scope>
    <source>
        <strain evidence="6 7">FOL01</strain>
    </source>
</reference>
<dbReference type="CDD" id="cd00090">
    <property type="entry name" value="HTH_ARSR"/>
    <property type="match status" value="1"/>
</dbReference>
<dbReference type="OrthoDB" id="58802at2"/>
<dbReference type="Proteomes" id="UP000185473">
    <property type="component" value="Chromosome"/>
</dbReference>
<dbReference type="AlphaFoldDB" id="A0A1L6RD93"/>
<accession>A0A1L6RD93</accession>
<dbReference type="Gene3D" id="1.10.10.60">
    <property type="entry name" value="Homeodomain-like"/>
    <property type="match status" value="1"/>
</dbReference>
<gene>
    <name evidence="6" type="ORF">FOL01_1646</name>
</gene>
<comment type="similarity">
    <text evidence="1">Belongs to the SorC transcriptional regulatory family.</text>
</comment>
<dbReference type="Gene3D" id="3.40.50.1360">
    <property type="match status" value="1"/>
</dbReference>
<sequence>MVNIATTNKTQTALEICHLYYEDGLSQNEIAEKLKISRPTISRLLTFAKENGLVQIKVMDPKQDLSLLQIQLKKKYQLKDVLVAENFIDDTQIINDKLGKLTAEYLNHIVEDNHIIGISWGRTLNAVAAHLIPNEHNHVKVVQLKGGMSESDLSDYANDINRKFAQAFHTNTINLPLPTFLDNAITKDIVIKDKFIHEIYETGKQSNIAIYTTGTIQDHEQLFGLGYLNPDEVDAIHERAVGDIVSRFIDENGHIVNQDLDNRTIGIDLDNLRQKDYSILVAGAKKKLISIHGALTGGYANVLITDKQTAIDLLEKY</sequence>
<evidence type="ECO:0000313" key="6">
    <source>
        <dbReference type="EMBL" id="APS42505.1"/>
    </source>
</evidence>
<dbReference type="InterPro" id="IPR007324">
    <property type="entry name" value="Sugar-bd_dom_put"/>
</dbReference>
<dbReference type="InterPro" id="IPR013324">
    <property type="entry name" value="RNA_pol_sigma_r3/r4-like"/>
</dbReference>
<keyword evidence="4" id="KW-0804">Transcription</keyword>
<protein>
    <submittedName>
        <fullName evidence="6">Deoxyribonucleoside regulator DeoR (Transcriptional repressor)</fullName>
    </submittedName>
</protein>
<evidence type="ECO:0000256" key="3">
    <source>
        <dbReference type="ARBA" id="ARBA00023125"/>
    </source>
</evidence>
<dbReference type="SUPFAM" id="SSF100950">
    <property type="entry name" value="NagB/RpiA/CoA transferase-like"/>
    <property type="match status" value="1"/>
</dbReference>
<dbReference type="RefSeq" id="WP_075270245.1">
    <property type="nucleotide sequence ID" value="NZ_CP014332.1"/>
</dbReference>
<proteinExistence type="inferred from homology"/>
<dbReference type="InterPro" id="IPR011991">
    <property type="entry name" value="ArsR-like_HTH"/>
</dbReference>
<keyword evidence="7" id="KW-1185">Reference proteome</keyword>
<evidence type="ECO:0000256" key="2">
    <source>
        <dbReference type="ARBA" id="ARBA00023015"/>
    </source>
</evidence>